<dbReference type="InterPro" id="IPR035979">
    <property type="entry name" value="RBD_domain_sf"/>
</dbReference>
<feature type="region of interest" description="Disordered" evidence="18">
    <location>
        <begin position="208"/>
        <end position="227"/>
    </location>
</feature>
<dbReference type="GO" id="GO:0003723">
    <property type="term" value="F:RNA binding"/>
    <property type="evidence" value="ECO:0007669"/>
    <property type="project" value="UniProtKB-UniRule"/>
</dbReference>
<feature type="compositionally biased region" description="Pro residues" evidence="18">
    <location>
        <begin position="641"/>
        <end position="717"/>
    </location>
</feature>
<dbReference type="EMBL" id="OV696686">
    <property type="protein sequence ID" value="CAH1233887.1"/>
    <property type="molecule type" value="Genomic_DNA"/>
</dbReference>
<dbReference type="PROSITE" id="PS50868">
    <property type="entry name" value="POST_SET"/>
    <property type="match status" value="1"/>
</dbReference>
<feature type="compositionally biased region" description="Basic and acidic residues" evidence="18">
    <location>
        <begin position="1530"/>
        <end position="1544"/>
    </location>
</feature>
<feature type="compositionally biased region" description="Polar residues" evidence="18">
    <location>
        <begin position="358"/>
        <end position="368"/>
    </location>
</feature>
<evidence type="ECO:0000259" key="20">
    <source>
        <dbReference type="PROSITE" id="PS50280"/>
    </source>
</evidence>
<feature type="region of interest" description="Disordered" evidence="18">
    <location>
        <begin position="498"/>
        <end position="729"/>
    </location>
</feature>
<evidence type="ECO:0000256" key="5">
    <source>
        <dbReference type="ARBA" id="ARBA00022603"/>
    </source>
</evidence>
<feature type="compositionally biased region" description="Low complexity" evidence="18">
    <location>
        <begin position="297"/>
        <end position="306"/>
    </location>
</feature>
<evidence type="ECO:0000313" key="22">
    <source>
        <dbReference type="EMBL" id="CAH1233887.1"/>
    </source>
</evidence>
<feature type="domain" description="Post-SET" evidence="21">
    <location>
        <begin position="1982"/>
        <end position="1998"/>
    </location>
</feature>
<dbReference type="GO" id="GO:0032259">
    <property type="term" value="P:methylation"/>
    <property type="evidence" value="ECO:0007669"/>
    <property type="project" value="UniProtKB-KW"/>
</dbReference>
<feature type="region of interest" description="Disordered" evidence="18">
    <location>
        <begin position="1806"/>
        <end position="1829"/>
    </location>
</feature>
<keyword evidence="7" id="KW-0949">S-adenosyl-L-methionine</keyword>
<feature type="compositionally biased region" description="Basic and acidic residues" evidence="18">
    <location>
        <begin position="994"/>
        <end position="1017"/>
    </location>
</feature>
<comment type="catalytic activity">
    <reaction evidence="16">
        <text>N(6),N(6)-dimethyl-L-lysyl(4)-[histone H3] + S-adenosyl-L-methionine = N(6),N(6),N(6)-trimethyl-L-lysyl(4)-[histone H3] + S-adenosyl-L-homocysteine + H(+)</text>
        <dbReference type="Rhea" id="RHEA:60272"/>
        <dbReference type="Rhea" id="RHEA-COMP:15537"/>
        <dbReference type="Rhea" id="RHEA-COMP:15540"/>
        <dbReference type="ChEBI" id="CHEBI:15378"/>
        <dbReference type="ChEBI" id="CHEBI:57856"/>
        <dbReference type="ChEBI" id="CHEBI:59789"/>
        <dbReference type="ChEBI" id="CHEBI:61961"/>
        <dbReference type="ChEBI" id="CHEBI:61976"/>
    </reaction>
</comment>
<evidence type="ECO:0000256" key="12">
    <source>
        <dbReference type="ARBA" id="ARBA00023163"/>
    </source>
</evidence>
<feature type="domain" description="RRM" evidence="19">
    <location>
        <begin position="118"/>
        <end position="196"/>
    </location>
</feature>
<keyword evidence="5" id="KW-0489">Methyltransferase</keyword>
<dbReference type="OrthoDB" id="308383at2759"/>
<feature type="compositionally biased region" description="Low complexity" evidence="18">
    <location>
        <begin position="767"/>
        <end position="785"/>
    </location>
</feature>
<evidence type="ECO:0000256" key="2">
    <source>
        <dbReference type="ARBA" id="ARBA00004286"/>
    </source>
</evidence>
<feature type="compositionally biased region" description="Basic and acidic residues" evidence="18">
    <location>
        <begin position="1764"/>
        <end position="1773"/>
    </location>
</feature>
<dbReference type="InterPro" id="IPR024657">
    <property type="entry name" value="COMPASS_Set1_N-SET"/>
</dbReference>
<dbReference type="Gene3D" id="2.170.270.10">
    <property type="entry name" value="SET domain"/>
    <property type="match status" value="1"/>
</dbReference>
<feature type="compositionally biased region" description="Basic and acidic residues" evidence="18">
    <location>
        <begin position="572"/>
        <end position="585"/>
    </location>
</feature>
<dbReference type="SMART" id="SM00317">
    <property type="entry name" value="SET"/>
    <property type="match status" value="1"/>
</dbReference>
<evidence type="ECO:0000256" key="16">
    <source>
        <dbReference type="ARBA" id="ARBA00049129"/>
    </source>
</evidence>
<evidence type="ECO:0000256" key="15">
    <source>
        <dbReference type="ARBA" id="ARBA00047583"/>
    </source>
</evidence>
<proteinExistence type="predicted"/>
<dbReference type="EC" id="2.1.1.354" evidence="3"/>
<dbReference type="CDD" id="cd19169">
    <property type="entry name" value="SET_SETD1"/>
    <property type="match status" value="1"/>
</dbReference>
<feature type="compositionally biased region" description="Acidic residues" evidence="18">
    <location>
        <begin position="1018"/>
        <end position="1087"/>
    </location>
</feature>
<dbReference type="PROSITE" id="PS50280">
    <property type="entry name" value="SET"/>
    <property type="match status" value="1"/>
</dbReference>
<evidence type="ECO:0000256" key="1">
    <source>
        <dbReference type="ARBA" id="ARBA00004123"/>
    </source>
</evidence>
<dbReference type="Pfam" id="PF00856">
    <property type="entry name" value="SET"/>
    <property type="match status" value="1"/>
</dbReference>
<feature type="region of interest" description="Disordered" evidence="18">
    <location>
        <begin position="459"/>
        <end position="484"/>
    </location>
</feature>
<evidence type="ECO:0000256" key="9">
    <source>
        <dbReference type="ARBA" id="ARBA00022884"/>
    </source>
</evidence>
<keyword evidence="13" id="KW-0539">Nucleus</keyword>
<dbReference type="InterPro" id="IPR001214">
    <property type="entry name" value="SET_dom"/>
</dbReference>
<evidence type="ECO:0000259" key="21">
    <source>
        <dbReference type="PROSITE" id="PS50868"/>
    </source>
</evidence>
<feature type="region of interest" description="Disordered" evidence="18">
    <location>
        <begin position="1581"/>
        <end position="1607"/>
    </location>
</feature>
<dbReference type="FunFam" id="2.170.270.10:FF:000010">
    <property type="entry name" value="Histone-lysine N-methyltransferase"/>
    <property type="match status" value="1"/>
</dbReference>
<feature type="compositionally biased region" description="Basic and acidic residues" evidence="18">
    <location>
        <begin position="21"/>
        <end position="32"/>
    </location>
</feature>
<feature type="compositionally biased region" description="Polar residues" evidence="18">
    <location>
        <begin position="1812"/>
        <end position="1824"/>
    </location>
</feature>
<keyword evidence="6" id="KW-0808">Transferase</keyword>
<dbReference type="PROSITE" id="PS50102">
    <property type="entry name" value="RRM"/>
    <property type="match status" value="1"/>
</dbReference>
<feature type="region of interest" description="Disordered" evidence="18">
    <location>
        <begin position="1"/>
        <end position="37"/>
    </location>
</feature>
<dbReference type="SMART" id="SM00508">
    <property type="entry name" value="PostSET"/>
    <property type="match status" value="1"/>
</dbReference>
<dbReference type="InterPro" id="IPR044570">
    <property type="entry name" value="Set1-like"/>
</dbReference>
<keyword evidence="11" id="KW-0010">Activator</keyword>
<dbReference type="FunFam" id="3.30.70.330:FF:000178">
    <property type="entry name" value="Histone-lysine N-methyltransferase"/>
    <property type="match status" value="1"/>
</dbReference>
<keyword evidence="8" id="KW-0156">Chromatin regulator</keyword>
<evidence type="ECO:0000256" key="13">
    <source>
        <dbReference type="ARBA" id="ARBA00023242"/>
    </source>
</evidence>
<dbReference type="SMART" id="SM00360">
    <property type="entry name" value="RRM"/>
    <property type="match status" value="1"/>
</dbReference>
<feature type="region of interest" description="Disordered" evidence="18">
    <location>
        <begin position="1753"/>
        <end position="1773"/>
    </location>
</feature>
<keyword evidence="10" id="KW-0805">Transcription regulation</keyword>
<feature type="compositionally biased region" description="Low complexity" evidence="18">
    <location>
        <begin position="956"/>
        <end position="967"/>
    </location>
</feature>
<accession>A0A8J9VGJ7</accession>
<feature type="region of interest" description="Disordered" evidence="18">
    <location>
        <begin position="1393"/>
        <end position="1420"/>
    </location>
</feature>
<reference evidence="22" key="1">
    <citation type="submission" date="2022-01" db="EMBL/GenBank/DDBJ databases">
        <authorList>
            <person name="Braso-Vives M."/>
        </authorList>
    </citation>
    <scope>NUCLEOTIDE SEQUENCE</scope>
</reference>
<sequence>MDSVVHTSRKPESTNSLNGLPDRRGGHGDKKGGHAGHHGHWRAYKLLVDPALQKGHQQKLDKVYRYDGVVQGKPDLYPPIHVRDPRRLSRMWRRNEPADLPVPKFKVDDFYVGSPPRRQITFSNLNDNINSGFLQEMCKKFGTIEEMKIYHHPKTRKHLGLAKVVFATTTAAKDASNKLHRTSVMGNIISVQIDSKGKLREQMYDSLVHNKPTPEAPQVNKADPRRLSLDERPHAFLPPQRSLPIMPEAHHRPEGALPPAPLPPARHEVVPPAYPPVPQPEVHPPALPPGVPPGVPPGAAGVPPGVYQQPPRQEGPKGGYYSDPRRRLPSESGGTFAPYDSHNSFNRPPPAGMDDQGYYSNTPSSYSGQGYHHANSYHSNTPSLSESTPSYVPTPSSFHSSGQTPSYPGAVQPPSFAVHTPGSYYSGTPVGYHGNTPQYSGSTTVTVVATSSITTASVSVATTTQQPDDPAQNGAAEKSGDKGSLSLDSRIELLLKQQRTFPALGSMSPGYSEDEKGGERSPTPPPLESFTPPHDASPRPPQQNSTPASLPLLKTDDLLEEISPGSLADSDEEKRKEIKAGREEEAVTMVTDRNAEVPTPVMDEEKGEGDMDISSGNDSDDDDKMSLSPLSSPEQSKLVVNPPPTPVYPPNVPPPNFPPPNIPPPMIPNPSVPPPNIPPPNIPPPGMEPSTPSIPPPGIPPPPLPPVSSLPMPPSSMPPYNGNFTNPMLPNQQQQYLARMGLWRPGMHNYGNQQPKGPFPFPPPPSTNQGPPRQPQMRGPRPFGQAGNFRPWRPMFDPTVPPPGYVPPVEKVDPHKQTIDGVMERIVWELKEIMRKDLNRKMVESSAFKAFESWWDMEEGKTKVPVKSEEKDEDKVVEPEVKVKPKPAKSLFEQPAALPSISNMDSFSPFGPSGLGGLGLGIRAAMPRMPSFKMKRKPPDSPAAEDGHPRKRSRLASPSVDDGSASDSDADKEDMLSQDSDLSRHGTPTLRRAHSLDSEGDETRGASRQEEEQKGVIEDEEEEEEEEEEDYEEEDLAEAEASDDEYNDDDLDVSEDEDEADDESEGESESGDDSDSYVSSSDEEEMTADVTETEREFSEAEDSEQVPDSDTTLPVSHQRSAELGQDRAGLRVMVPPGQEQTHSIQPPPTLAARKQGLATPEHAYSKQATSPSLLSPRLPAMLSPPPIPGSNGRTLPADGVDIRSGLDPQLRHMHRVPTRPAGPEDRTFPTGGAAVPHGDDIRSPLDPHLQLRHLHRVPGGPAGPEDRIGASLTSPVRPILQLPERTAFGFVAEATGAMLPSSPFPTEDLPRTPGGNIDLPRTPGRGMTLQVPTVPGGAAAFPGLLAAAQTGMTSVPPSAWRGTPPSSSASLPVPSLPPLLAQFADIVTHEAMQRDVTKEESSEPPAAQAGAATPPNPQLLASQGKFSIASLLSPQQLPRVDPLPAARQHPGLPLTTEEHLRMLQANCQVPRFQSPPRPGAGLQPPVQMLPNQSQLFSRANSQANVLANELLSPSKQTVADLLAASRTLERDVDVEGSDSEKTETSSEPEISVEEQAQERTPRQRVCPYMLEHNYAAPLPEHNYAARQPPSPAKHPSLSHKQSKTRTEELPVVAAAPPVCLPVNIKTEPPAVEELPKDKENEAPIEVSIPSVDLVTTEKEEPKQHRKTSEKDKEQILREQISNKIKEEDVKREPLRFDPRDNLMEMEVLYEFLKTGIDLEDVKYLQSSYDSLLQQDNSGVDWINDTHWVYHPATRIPNPPRKRRKDDPTLGEHKTGCARSEGFYKISFKEKTKYLHRARLASVVEKPEDDLMESQNKAKQATQSSREARSNQRRLLASFGASCGDISDLLRFNQLKFRKKQLSFRKSRIHDWGLFALEPIAAEEMVIEYVGQCIRQTIADERERRYEEQGIGSSYLFRVDHDMIIDATKTGNLARFINHCCNPNCYAKIITVESYKKIVIYSRRDIAVNEEITYDYKFPIEDEKIPCLCGAENCRGTLN</sequence>
<comment type="subcellular location">
    <subcellularLocation>
        <location evidence="2">Chromosome</location>
    </subcellularLocation>
    <subcellularLocation>
        <location evidence="1">Nucleus</location>
    </subcellularLocation>
</comment>
<dbReference type="InterPro" id="IPR003616">
    <property type="entry name" value="Post-SET_dom"/>
</dbReference>
<keyword evidence="23" id="KW-1185">Reference proteome</keyword>
<feature type="region of interest" description="Disordered" evidence="18">
    <location>
        <begin position="864"/>
        <end position="888"/>
    </location>
</feature>
<dbReference type="PANTHER" id="PTHR45814">
    <property type="entry name" value="HISTONE-LYSINE N-METHYLTRANSFERASE SETD1"/>
    <property type="match status" value="1"/>
</dbReference>
<feature type="region of interest" description="Disordered" evidence="18">
    <location>
        <begin position="1353"/>
        <end position="1373"/>
    </location>
</feature>
<protein>
    <recommendedName>
        <fullName evidence="3">[histone H3]-lysine(4) N-trimethyltransferase</fullName>
        <ecNumber evidence="3">2.1.1.354</ecNumber>
    </recommendedName>
</protein>
<feature type="region of interest" description="Disordered" evidence="18">
    <location>
        <begin position="745"/>
        <end position="791"/>
    </location>
</feature>
<feature type="region of interest" description="Disordered" evidence="18">
    <location>
        <begin position="1530"/>
        <end position="1563"/>
    </location>
</feature>
<dbReference type="PANTHER" id="PTHR45814:SF2">
    <property type="entry name" value="HISTONE-LYSINE N-METHYLTRANSFERASE SETD1"/>
    <property type="match status" value="1"/>
</dbReference>
<evidence type="ECO:0000259" key="19">
    <source>
        <dbReference type="PROSITE" id="PS50102"/>
    </source>
</evidence>
<evidence type="ECO:0000256" key="10">
    <source>
        <dbReference type="ARBA" id="ARBA00023015"/>
    </source>
</evidence>
<evidence type="ECO:0000256" key="3">
    <source>
        <dbReference type="ARBA" id="ARBA00012182"/>
    </source>
</evidence>
<dbReference type="Pfam" id="PF11764">
    <property type="entry name" value="N-SET"/>
    <property type="match status" value="1"/>
</dbReference>
<dbReference type="InterPro" id="IPR012677">
    <property type="entry name" value="Nucleotide-bd_a/b_plait_sf"/>
</dbReference>
<comment type="catalytic activity">
    <reaction evidence="14">
        <text>L-lysyl(4)-[histone H3] + 3 S-adenosyl-L-methionine = N(6),N(6),N(6)-trimethyl-L-lysyl(4)-[histone H3] + 3 S-adenosyl-L-homocysteine + 3 H(+)</text>
        <dbReference type="Rhea" id="RHEA:60260"/>
        <dbReference type="Rhea" id="RHEA-COMP:15537"/>
        <dbReference type="Rhea" id="RHEA-COMP:15547"/>
        <dbReference type="ChEBI" id="CHEBI:15378"/>
        <dbReference type="ChEBI" id="CHEBI:29969"/>
        <dbReference type="ChEBI" id="CHEBI:57856"/>
        <dbReference type="ChEBI" id="CHEBI:59789"/>
        <dbReference type="ChEBI" id="CHEBI:61961"/>
        <dbReference type="EC" id="2.1.1.354"/>
    </reaction>
</comment>
<dbReference type="SUPFAM" id="SSF82199">
    <property type="entry name" value="SET domain"/>
    <property type="match status" value="1"/>
</dbReference>
<organism evidence="22 23">
    <name type="scientific">Branchiostoma lanceolatum</name>
    <name type="common">Common lancelet</name>
    <name type="synonym">Amphioxus lanceolatum</name>
    <dbReference type="NCBI Taxonomy" id="7740"/>
    <lineage>
        <taxon>Eukaryota</taxon>
        <taxon>Metazoa</taxon>
        <taxon>Chordata</taxon>
        <taxon>Cephalochordata</taxon>
        <taxon>Leptocardii</taxon>
        <taxon>Amphioxiformes</taxon>
        <taxon>Branchiostomatidae</taxon>
        <taxon>Branchiostoma</taxon>
    </lineage>
</organism>
<comment type="catalytic activity">
    <reaction evidence="15">
        <text>N(6)-methyl-L-lysyl(4)-[histone H3] + S-adenosyl-L-methionine = N(6),N(6)-dimethyl-L-lysyl(4)-[histone H3] + S-adenosyl-L-homocysteine + H(+)</text>
        <dbReference type="Rhea" id="RHEA:60268"/>
        <dbReference type="Rhea" id="RHEA-COMP:15540"/>
        <dbReference type="Rhea" id="RHEA-COMP:15543"/>
        <dbReference type="ChEBI" id="CHEBI:15378"/>
        <dbReference type="ChEBI" id="CHEBI:57856"/>
        <dbReference type="ChEBI" id="CHEBI:59789"/>
        <dbReference type="ChEBI" id="CHEBI:61929"/>
        <dbReference type="ChEBI" id="CHEBI:61976"/>
    </reaction>
</comment>
<evidence type="ECO:0000256" key="8">
    <source>
        <dbReference type="ARBA" id="ARBA00022853"/>
    </source>
</evidence>
<feature type="compositionally biased region" description="Basic and acidic residues" evidence="18">
    <location>
        <begin position="864"/>
        <end position="883"/>
    </location>
</feature>
<evidence type="ECO:0000256" key="6">
    <source>
        <dbReference type="ARBA" id="ARBA00022679"/>
    </source>
</evidence>
<dbReference type="InterPro" id="IPR046341">
    <property type="entry name" value="SET_dom_sf"/>
</dbReference>
<evidence type="ECO:0000313" key="23">
    <source>
        <dbReference type="Proteomes" id="UP000838412"/>
    </source>
</evidence>
<feature type="compositionally biased region" description="Low complexity" evidence="18">
    <location>
        <begin position="1364"/>
        <end position="1373"/>
    </location>
</feature>
<feature type="compositionally biased region" description="Polar residues" evidence="18">
    <location>
        <begin position="376"/>
        <end position="406"/>
    </location>
</feature>
<dbReference type="InterPro" id="IPR037841">
    <property type="entry name" value="SET_SETD1A/B"/>
</dbReference>
<dbReference type="SUPFAM" id="SSF54928">
    <property type="entry name" value="RNA-binding domain, RBD"/>
    <property type="match status" value="1"/>
</dbReference>
<evidence type="ECO:0000256" key="11">
    <source>
        <dbReference type="ARBA" id="ARBA00023159"/>
    </source>
</evidence>
<feature type="region of interest" description="Disordered" evidence="18">
    <location>
        <begin position="235"/>
        <end position="414"/>
    </location>
</feature>
<dbReference type="GO" id="GO:0048188">
    <property type="term" value="C:Set1C/COMPASS complex"/>
    <property type="evidence" value="ECO:0007669"/>
    <property type="project" value="InterPro"/>
</dbReference>
<evidence type="ECO:0000256" key="18">
    <source>
        <dbReference type="SAM" id="MobiDB-lite"/>
    </source>
</evidence>
<evidence type="ECO:0000256" key="4">
    <source>
        <dbReference type="ARBA" id="ARBA00022454"/>
    </source>
</evidence>
<dbReference type="InterPro" id="IPR000504">
    <property type="entry name" value="RRM_dom"/>
</dbReference>
<name>A0A8J9VGJ7_BRALA</name>
<dbReference type="Pfam" id="PF00076">
    <property type="entry name" value="RRM_1"/>
    <property type="match status" value="1"/>
</dbReference>
<keyword evidence="9 17" id="KW-0694">RNA-binding</keyword>
<keyword evidence="12" id="KW-0804">Transcription</keyword>
<dbReference type="CDD" id="cd12304">
    <property type="entry name" value="RRM_Set1"/>
    <property type="match status" value="1"/>
</dbReference>
<keyword evidence="4" id="KW-0158">Chromosome</keyword>
<gene>
    <name evidence="22" type="primary">SETD1B</name>
    <name evidence="22" type="ORF">BLAG_LOCUS2487</name>
</gene>
<dbReference type="GO" id="GO:0140999">
    <property type="term" value="F:histone H3K4 trimethyltransferase activity"/>
    <property type="evidence" value="ECO:0007669"/>
    <property type="project" value="UniProtKB-EC"/>
</dbReference>
<feature type="domain" description="SET" evidence="20">
    <location>
        <begin position="1859"/>
        <end position="1976"/>
    </location>
</feature>
<dbReference type="GO" id="GO:0005694">
    <property type="term" value="C:chromosome"/>
    <property type="evidence" value="ECO:0007669"/>
    <property type="project" value="UniProtKB-SubCell"/>
</dbReference>
<feature type="compositionally biased region" description="Pro residues" evidence="18">
    <location>
        <begin position="757"/>
        <end position="766"/>
    </location>
</feature>
<feature type="compositionally biased region" description="Pro residues" evidence="18">
    <location>
        <begin position="272"/>
        <end position="296"/>
    </location>
</feature>
<dbReference type="SMART" id="SM01291">
    <property type="entry name" value="N-SET"/>
    <property type="match status" value="1"/>
</dbReference>
<evidence type="ECO:0000256" key="7">
    <source>
        <dbReference type="ARBA" id="ARBA00022691"/>
    </source>
</evidence>
<evidence type="ECO:0000256" key="17">
    <source>
        <dbReference type="PROSITE-ProRule" id="PRU00176"/>
    </source>
</evidence>
<evidence type="ECO:0000256" key="14">
    <source>
        <dbReference type="ARBA" id="ARBA00047571"/>
    </source>
</evidence>
<dbReference type="Proteomes" id="UP000838412">
    <property type="component" value="Chromosome 1"/>
</dbReference>
<dbReference type="Gene3D" id="3.30.70.330">
    <property type="match status" value="1"/>
</dbReference>
<feature type="compositionally biased region" description="Polar residues" evidence="18">
    <location>
        <begin position="1108"/>
        <end position="1118"/>
    </location>
</feature>
<feature type="region of interest" description="Disordered" evidence="18">
    <location>
        <begin position="900"/>
        <end position="1205"/>
    </location>
</feature>
<feature type="compositionally biased region" description="Low complexity" evidence="18">
    <location>
        <begin position="1404"/>
        <end position="1413"/>
    </location>
</feature>